<evidence type="ECO:0000313" key="3">
    <source>
        <dbReference type="EMBL" id="MFC0349284.1"/>
    </source>
</evidence>
<evidence type="ECO:0000256" key="2">
    <source>
        <dbReference type="SAM" id="SignalP"/>
    </source>
</evidence>
<feature type="region of interest" description="Disordered" evidence="1">
    <location>
        <begin position="91"/>
        <end position="119"/>
    </location>
</feature>
<dbReference type="EMBL" id="JBHLXJ010000005">
    <property type="protein sequence ID" value="MFC0349284.1"/>
    <property type="molecule type" value="Genomic_DNA"/>
</dbReference>
<dbReference type="Pfam" id="PF12836">
    <property type="entry name" value="HHH_3"/>
    <property type="match status" value="1"/>
</dbReference>
<reference evidence="3 4" key="1">
    <citation type="submission" date="2024-09" db="EMBL/GenBank/DDBJ databases">
        <authorList>
            <person name="Sun Q."/>
            <person name="Mori K."/>
        </authorList>
    </citation>
    <scope>NUCLEOTIDE SEQUENCE [LARGE SCALE GENOMIC DNA]</scope>
    <source>
        <strain evidence="3 4">CCM 8677</strain>
    </source>
</reference>
<proteinExistence type="predicted"/>
<keyword evidence="4" id="KW-1185">Reference proteome</keyword>
<feature type="chain" id="PRO_5046083924" evidence="2">
    <location>
        <begin position="22"/>
        <end position="119"/>
    </location>
</feature>
<keyword evidence="2" id="KW-0732">Signal</keyword>
<sequence>MLKKIIFALAALFAGISFAFADVDVNKADQAALDGVKGIGPAKSKAILAERTKGGQFKDWADFESRVKGIGGKNAIKLSYAGLTVNGQAKVGKVDAKPEPKSKSENKASEKANSKAVNK</sequence>
<evidence type="ECO:0000256" key="1">
    <source>
        <dbReference type="SAM" id="MobiDB-lite"/>
    </source>
</evidence>
<dbReference type="SUPFAM" id="SSF47781">
    <property type="entry name" value="RuvA domain 2-like"/>
    <property type="match status" value="1"/>
</dbReference>
<name>A0ABV6IBS8_9BURK</name>
<feature type="compositionally biased region" description="Basic and acidic residues" evidence="1">
    <location>
        <begin position="92"/>
        <end position="113"/>
    </location>
</feature>
<feature type="signal peptide" evidence="2">
    <location>
        <begin position="1"/>
        <end position="21"/>
    </location>
</feature>
<dbReference type="InterPro" id="IPR010994">
    <property type="entry name" value="RuvA_2-like"/>
</dbReference>
<comment type="caution">
    <text evidence="3">The sequence shown here is derived from an EMBL/GenBank/DDBJ whole genome shotgun (WGS) entry which is preliminary data.</text>
</comment>
<gene>
    <name evidence="3" type="ORF">ACFFJH_05665</name>
</gene>
<dbReference type="Proteomes" id="UP001589844">
    <property type="component" value="Unassembled WGS sequence"/>
</dbReference>
<dbReference type="InterPro" id="IPR051675">
    <property type="entry name" value="Endo/Exo/Phosphatase_dom_1"/>
</dbReference>
<dbReference type="RefSeq" id="WP_390210748.1">
    <property type="nucleotide sequence ID" value="NZ_JBHLXJ010000005.1"/>
</dbReference>
<keyword evidence="3" id="KW-0238">DNA-binding</keyword>
<dbReference type="PANTHER" id="PTHR21180:SF32">
    <property type="entry name" value="ENDONUCLEASE_EXONUCLEASE_PHOSPHATASE FAMILY DOMAIN-CONTAINING PROTEIN 1"/>
    <property type="match status" value="1"/>
</dbReference>
<dbReference type="PANTHER" id="PTHR21180">
    <property type="entry name" value="ENDONUCLEASE/EXONUCLEASE/PHOSPHATASE FAMILY DOMAIN-CONTAINING PROTEIN 1"/>
    <property type="match status" value="1"/>
</dbReference>
<dbReference type="Gene3D" id="1.10.150.280">
    <property type="entry name" value="AF1531-like domain"/>
    <property type="match status" value="1"/>
</dbReference>
<dbReference type="GO" id="GO:0003677">
    <property type="term" value="F:DNA binding"/>
    <property type="evidence" value="ECO:0007669"/>
    <property type="project" value="UniProtKB-KW"/>
</dbReference>
<organism evidence="3 4">
    <name type="scientific">Undibacterium danionis</name>
    <dbReference type="NCBI Taxonomy" id="1812100"/>
    <lineage>
        <taxon>Bacteria</taxon>
        <taxon>Pseudomonadati</taxon>
        <taxon>Pseudomonadota</taxon>
        <taxon>Betaproteobacteria</taxon>
        <taxon>Burkholderiales</taxon>
        <taxon>Oxalobacteraceae</taxon>
        <taxon>Undibacterium</taxon>
    </lineage>
</organism>
<accession>A0ABV6IBS8</accession>
<protein>
    <submittedName>
        <fullName evidence="3">ComEA family DNA-binding protein</fullName>
    </submittedName>
</protein>
<evidence type="ECO:0000313" key="4">
    <source>
        <dbReference type="Proteomes" id="UP001589844"/>
    </source>
</evidence>